<protein>
    <submittedName>
        <fullName evidence="3">XP_014775727.1PREDICTED: uncharacterized protein LOC106873034</fullName>
    </submittedName>
</protein>
<name>A0AA36FDC3_OCTVU</name>
<keyword evidence="4" id="KW-1185">Reference proteome</keyword>
<dbReference type="PROSITE" id="PS50940">
    <property type="entry name" value="CHIT_BIND_II"/>
    <property type="match status" value="1"/>
</dbReference>
<reference evidence="3" key="1">
    <citation type="submission" date="2023-08" db="EMBL/GenBank/DDBJ databases">
        <authorList>
            <person name="Alioto T."/>
            <person name="Alioto T."/>
            <person name="Gomez Garrido J."/>
        </authorList>
    </citation>
    <scope>NUCLEOTIDE SEQUENCE</scope>
</reference>
<dbReference type="Gene3D" id="2.170.140.10">
    <property type="entry name" value="Chitin binding domain"/>
    <property type="match status" value="1"/>
</dbReference>
<evidence type="ECO:0000313" key="3">
    <source>
        <dbReference type="EMBL" id="CAI9733054.1"/>
    </source>
</evidence>
<feature type="chain" id="PRO_5041455055" evidence="1">
    <location>
        <begin position="24"/>
        <end position="120"/>
    </location>
</feature>
<dbReference type="GO" id="GO:0008061">
    <property type="term" value="F:chitin binding"/>
    <property type="evidence" value="ECO:0007669"/>
    <property type="project" value="InterPro"/>
</dbReference>
<feature type="signal peptide" evidence="1">
    <location>
        <begin position="1"/>
        <end position="23"/>
    </location>
</feature>
<accession>A0AA36FDC3</accession>
<dbReference type="Proteomes" id="UP001162480">
    <property type="component" value="Chromosome 14"/>
</dbReference>
<sequence length="120" mass="13576">MERKAVKSGIFFCLLLCTSFASSFNSLSKYCRKSMNDNSTSGIFQHPVRCDAYIQCVPRKDGPFAHEKICPSHLYFDPRLLTCNWQSCVLCEKGCKNHSKKNMPCLAAILLGSMIITTWL</sequence>
<evidence type="ECO:0000259" key="2">
    <source>
        <dbReference type="PROSITE" id="PS50940"/>
    </source>
</evidence>
<dbReference type="InterPro" id="IPR002557">
    <property type="entry name" value="Chitin-bd_dom"/>
</dbReference>
<organism evidence="3 4">
    <name type="scientific">Octopus vulgaris</name>
    <name type="common">Common octopus</name>
    <dbReference type="NCBI Taxonomy" id="6645"/>
    <lineage>
        <taxon>Eukaryota</taxon>
        <taxon>Metazoa</taxon>
        <taxon>Spiralia</taxon>
        <taxon>Lophotrochozoa</taxon>
        <taxon>Mollusca</taxon>
        <taxon>Cephalopoda</taxon>
        <taxon>Coleoidea</taxon>
        <taxon>Octopodiformes</taxon>
        <taxon>Octopoda</taxon>
        <taxon>Incirrata</taxon>
        <taxon>Octopodidae</taxon>
        <taxon>Octopus</taxon>
    </lineage>
</organism>
<dbReference type="EMBL" id="OX597827">
    <property type="protein sequence ID" value="CAI9733054.1"/>
    <property type="molecule type" value="Genomic_DNA"/>
</dbReference>
<keyword evidence="1" id="KW-0732">Signal</keyword>
<dbReference type="GO" id="GO:0005576">
    <property type="term" value="C:extracellular region"/>
    <property type="evidence" value="ECO:0007669"/>
    <property type="project" value="InterPro"/>
</dbReference>
<dbReference type="InterPro" id="IPR036508">
    <property type="entry name" value="Chitin-bd_dom_sf"/>
</dbReference>
<dbReference type="SMART" id="SM00494">
    <property type="entry name" value="ChtBD2"/>
    <property type="match status" value="1"/>
</dbReference>
<evidence type="ECO:0000313" key="4">
    <source>
        <dbReference type="Proteomes" id="UP001162480"/>
    </source>
</evidence>
<dbReference type="SUPFAM" id="SSF57625">
    <property type="entry name" value="Invertebrate chitin-binding proteins"/>
    <property type="match status" value="1"/>
</dbReference>
<evidence type="ECO:0000256" key="1">
    <source>
        <dbReference type="SAM" id="SignalP"/>
    </source>
</evidence>
<proteinExistence type="predicted"/>
<dbReference type="Pfam" id="PF01607">
    <property type="entry name" value="CBM_14"/>
    <property type="match status" value="1"/>
</dbReference>
<gene>
    <name evidence="3" type="ORF">OCTVUL_1B010591</name>
</gene>
<feature type="domain" description="Chitin-binding type-2" evidence="2">
    <location>
        <begin position="28"/>
        <end position="93"/>
    </location>
</feature>
<dbReference type="AlphaFoldDB" id="A0AA36FDC3"/>